<keyword evidence="2" id="KW-1185">Reference proteome</keyword>
<dbReference type="Proteomes" id="UP000077266">
    <property type="component" value="Unassembled WGS sequence"/>
</dbReference>
<protein>
    <submittedName>
        <fullName evidence="1">Uncharacterized protein</fullName>
    </submittedName>
</protein>
<gene>
    <name evidence="1" type="ORF">EXIGLDRAFT_771625</name>
</gene>
<dbReference type="InParanoid" id="A0A165FUW0"/>
<name>A0A165FUW0_EXIGL</name>
<reference evidence="1 2" key="1">
    <citation type="journal article" date="2016" name="Mol. Biol. Evol.">
        <title>Comparative Genomics of Early-Diverging Mushroom-Forming Fungi Provides Insights into the Origins of Lignocellulose Decay Capabilities.</title>
        <authorList>
            <person name="Nagy L.G."/>
            <person name="Riley R."/>
            <person name="Tritt A."/>
            <person name="Adam C."/>
            <person name="Daum C."/>
            <person name="Floudas D."/>
            <person name="Sun H."/>
            <person name="Yadav J.S."/>
            <person name="Pangilinan J."/>
            <person name="Larsson K.H."/>
            <person name="Matsuura K."/>
            <person name="Barry K."/>
            <person name="Labutti K."/>
            <person name="Kuo R."/>
            <person name="Ohm R.A."/>
            <person name="Bhattacharya S.S."/>
            <person name="Shirouzu T."/>
            <person name="Yoshinaga Y."/>
            <person name="Martin F.M."/>
            <person name="Grigoriev I.V."/>
            <person name="Hibbett D.S."/>
        </authorList>
    </citation>
    <scope>NUCLEOTIDE SEQUENCE [LARGE SCALE GENOMIC DNA]</scope>
    <source>
        <strain evidence="1 2">HHB12029</strain>
    </source>
</reference>
<dbReference type="EMBL" id="KV426069">
    <property type="protein sequence ID" value="KZV89566.1"/>
    <property type="molecule type" value="Genomic_DNA"/>
</dbReference>
<organism evidence="1 2">
    <name type="scientific">Exidia glandulosa HHB12029</name>
    <dbReference type="NCBI Taxonomy" id="1314781"/>
    <lineage>
        <taxon>Eukaryota</taxon>
        <taxon>Fungi</taxon>
        <taxon>Dikarya</taxon>
        <taxon>Basidiomycota</taxon>
        <taxon>Agaricomycotina</taxon>
        <taxon>Agaricomycetes</taxon>
        <taxon>Auriculariales</taxon>
        <taxon>Exidiaceae</taxon>
        <taxon>Exidia</taxon>
    </lineage>
</organism>
<proteinExistence type="predicted"/>
<accession>A0A165FUW0</accession>
<evidence type="ECO:0000313" key="1">
    <source>
        <dbReference type="EMBL" id="KZV89566.1"/>
    </source>
</evidence>
<sequence>MSGVALFSGELQAATTEVAMQHHRYNYPDVFRGLYLGQACRKPHVAIVPVEYGTVQPRIVDLAVYLWLGGGLATRPSRRVEKHQQFTIKNSPFTGLPLAHPITIFTYAQKRGQELNEVLRRASHGKCRWYGDVLIVKQASKVCDQPTHVNYDNWSLFLVIATHVLTCGVVTQGD</sequence>
<dbReference type="AlphaFoldDB" id="A0A165FUW0"/>
<dbReference type="OrthoDB" id="10627095at2759"/>
<evidence type="ECO:0000313" key="2">
    <source>
        <dbReference type="Proteomes" id="UP000077266"/>
    </source>
</evidence>